<proteinExistence type="inferred from homology"/>
<dbReference type="InterPro" id="IPR036388">
    <property type="entry name" value="WH-like_DNA-bd_sf"/>
</dbReference>
<comment type="similarity">
    <text evidence="1">Belongs to the LysR transcriptional regulatory family.</text>
</comment>
<dbReference type="Gene3D" id="1.10.10.10">
    <property type="entry name" value="Winged helix-like DNA-binding domain superfamily/Winged helix DNA-binding domain"/>
    <property type="match status" value="1"/>
</dbReference>
<evidence type="ECO:0000256" key="1">
    <source>
        <dbReference type="ARBA" id="ARBA00009437"/>
    </source>
</evidence>
<evidence type="ECO:0000256" key="4">
    <source>
        <dbReference type="ARBA" id="ARBA00023163"/>
    </source>
</evidence>
<keyword evidence="3" id="KW-0238">DNA-binding</keyword>
<comment type="caution">
    <text evidence="6">The sequence shown here is derived from an EMBL/GenBank/DDBJ whole genome shotgun (WGS) entry which is preliminary data.</text>
</comment>
<keyword evidence="7" id="KW-1185">Reference proteome</keyword>
<dbReference type="InterPro" id="IPR005119">
    <property type="entry name" value="LysR_subst-bd"/>
</dbReference>
<protein>
    <submittedName>
        <fullName evidence="6">LysR family transcriptional regulator</fullName>
    </submittedName>
</protein>
<evidence type="ECO:0000313" key="7">
    <source>
        <dbReference type="Proteomes" id="UP001496720"/>
    </source>
</evidence>
<dbReference type="InterPro" id="IPR000847">
    <property type="entry name" value="LysR_HTH_N"/>
</dbReference>
<dbReference type="InterPro" id="IPR036390">
    <property type="entry name" value="WH_DNA-bd_sf"/>
</dbReference>
<dbReference type="SUPFAM" id="SSF53850">
    <property type="entry name" value="Periplasmic binding protein-like II"/>
    <property type="match status" value="1"/>
</dbReference>
<sequence>MELHHLRYFVAVAEEESFTRAARRLHVVQSAVSTAVRALERELGAELLDRTPQGVLLTEAGTALLPKATATLDAAQEAYDTVHGLRGRLQGTLRAGGVAAAGLLDIPALLGRYHALHPDVTLRLHASPAGSAGLVRDLLTGELDLAFSSLPGSRPAGLDVRELATAPMVLIVPAAHRLAGAGSVALEALVDEPFVDSPVGYGNRDLVDRAFAAAGWERRVLLEATDIATTTSFVRHGLGIALLPSFVAGPAPEGLAVLTVRDAPLHWTLYLATAARRRPRATVSALLRLVDAELPRFLAAPHGKDAGAE</sequence>
<dbReference type="EMBL" id="JBEOZY010000034">
    <property type="protein sequence ID" value="MER6168040.1"/>
    <property type="molecule type" value="Genomic_DNA"/>
</dbReference>
<accession>A0ABV1T240</accession>
<feature type="domain" description="HTH lysR-type" evidence="5">
    <location>
        <begin position="1"/>
        <end position="58"/>
    </location>
</feature>
<evidence type="ECO:0000256" key="3">
    <source>
        <dbReference type="ARBA" id="ARBA00023125"/>
    </source>
</evidence>
<dbReference type="PROSITE" id="PS50931">
    <property type="entry name" value="HTH_LYSR"/>
    <property type="match status" value="1"/>
</dbReference>
<dbReference type="PANTHER" id="PTHR30346:SF29">
    <property type="entry name" value="LYSR SUBSTRATE-BINDING"/>
    <property type="match status" value="1"/>
</dbReference>
<dbReference type="PRINTS" id="PR00039">
    <property type="entry name" value="HTHLYSR"/>
</dbReference>
<dbReference type="Proteomes" id="UP001496720">
    <property type="component" value="Unassembled WGS sequence"/>
</dbReference>
<reference evidence="6 7" key="1">
    <citation type="submission" date="2024-06" db="EMBL/GenBank/DDBJ databases">
        <title>The Natural Products Discovery Center: Release of the First 8490 Sequenced Strains for Exploring Actinobacteria Biosynthetic Diversity.</title>
        <authorList>
            <person name="Kalkreuter E."/>
            <person name="Kautsar S.A."/>
            <person name="Yang D."/>
            <person name="Bader C.D."/>
            <person name="Teijaro C.N."/>
            <person name="Fluegel L."/>
            <person name="Davis C.M."/>
            <person name="Simpson J.R."/>
            <person name="Lauterbach L."/>
            <person name="Steele A.D."/>
            <person name="Gui C."/>
            <person name="Meng S."/>
            <person name="Li G."/>
            <person name="Viehrig K."/>
            <person name="Ye F."/>
            <person name="Su P."/>
            <person name="Kiefer A.F."/>
            <person name="Nichols A."/>
            <person name="Cepeda A.J."/>
            <person name="Yan W."/>
            <person name="Fan B."/>
            <person name="Jiang Y."/>
            <person name="Adhikari A."/>
            <person name="Zheng C.-J."/>
            <person name="Schuster L."/>
            <person name="Cowan T.M."/>
            <person name="Smanski M.J."/>
            <person name="Chevrette M.G."/>
            <person name="De Carvalho L.P.S."/>
            <person name="Shen B."/>
        </authorList>
    </citation>
    <scope>NUCLEOTIDE SEQUENCE [LARGE SCALE GENOMIC DNA]</scope>
    <source>
        <strain evidence="6 7">NPDC001615</strain>
    </source>
</reference>
<keyword evidence="4" id="KW-0804">Transcription</keyword>
<dbReference type="Gene3D" id="3.40.190.290">
    <property type="match status" value="1"/>
</dbReference>
<dbReference type="PANTHER" id="PTHR30346">
    <property type="entry name" value="TRANSCRIPTIONAL DUAL REGULATOR HCAR-RELATED"/>
    <property type="match status" value="1"/>
</dbReference>
<dbReference type="RefSeq" id="WP_352149439.1">
    <property type="nucleotide sequence ID" value="NZ_JBEOZY010000034.1"/>
</dbReference>
<dbReference type="SUPFAM" id="SSF46785">
    <property type="entry name" value="Winged helix' DNA-binding domain"/>
    <property type="match status" value="1"/>
</dbReference>
<dbReference type="Pfam" id="PF03466">
    <property type="entry name" value="LysR_substrate"/>
    <property type="match status" value="1"/>
</dbReference>
<keyword evidence="2" id="KW-0805">Transcription regulation</keyword>
<dbReference type="Pfam" id="PF00126">
    <property type="entry name" value="HTH_1"/>
    <property type="match status" value="1"/>
</dbReference>
<organism evidence="6 7">
    <name type="scientific">Streptomyces violaceorubidus</name>
    <dbReference type="NCBI Taxonomy" id="284042"/>
    <lineage>
        <taxon>Bacteria</taxon>
        <taxon>Bacillati</taxon>
        <taxon>Actinomycetota</taxon>
        <taxon>Actinomycetes</taxon>
        <taxon>Kitasatosporales</taxon>
        <taxon>Streptomycetaceae</taxon>
        <taxon>Streptomyces</taxon>
    </lineage>
</organism>
<evidence type="ECO:0000259" key="5">
    <source>
        <dbReference type="PROSITE" id="PS50931"/>
    </source>
</evidence>
<evidence type="ECO:0000313" key="6">
    <source>
        <dbReference type="EMBL" id="MER6168040.1"/>
    </source>
</evidence>
<gene>
    <name evidence="6" type="ORF">ABT188_26410</name>
</gene>
<evidence type="ECO:0000256" key="2">
    <source>
        <dbReference type="ARBA" id="ARBA00023015"/>
    </source>
</evidence>
<name>A0ABV1T240_9ACTN</name>